<reference evidence="19 20" key="1">
    <citation type="submission" date="2017-08" db="EMBL/GenBank/DDBJ databases">
        <title>USMARCv1.0.</title>
        <authorList>
            <person name="Hannum G.I."/>
            <person name="Koren S."/>
            <person name="Schroeder S.G."/>
            <person name="Chin S.C."/>
            <person name="Nonneman D.J."/>
            <person name="Becker S.A."/>
            <person name="Rosen B.D."/>
            <person name="Bickhart D.M."/>
            <person name="Putnam N.H."/>
            <person name="Green R.E."/>
            <person name="Tuggle C.K."/>
            <person name="Liu H."/>
            <person name="Rohrer G.A."/>
            <person name="Warr A."/>
            <person name="Hall R."/>
            <person name="Kim K."/>
            <person name="Hume D.A."/>
            <person name="Talbot R."/>
            <person name="Chow W."/>
            <person name="Howe K."/>
            <person name="Schwartz A.S."/>
            <person name="Watson M."/>
            <person name="Archibald A.L."/>
            <person name="Phillippy A.M."/>
            <person name="Smith T.P.L."/>
        </authorList>
    </citation>
    <scope>NUCLEOTIDE SEQUENCE [LARGE SCALE GENOMIC DNA]</scope>
</reference>
<feature type="region of interest" description="Disordered" evidence="16">
    <location>
        <begin position="1"/>
        <end position="22"/>
    </location>
</feature>
<comment type="subcellular location">
    <subcellularLocation>
        <location evidence="2">Chromosome</location>
    </subcellularLocation>
    <subcellularLocation>
        <location evidence="3">Cytoplasm</location>
    </subcellularLocation>
    <subcellularLocation>
        <location evidence="1">Nucleus</location>
    </subcellularLocation>
</comment>
<dbReference type="PANTHER" id="PTHR21166:SF2">
    <property type="entry name" value="CELL DIVISION CONTROL PROTEIN 24 OB DOMAIN-CONTAINING PROTEIN-RELATED"/>
    <property type="match status" value="1"/>
</dbReference>
<dbReference type="SUPFAM" id="SSF50249">
    <property type="entry name" value="Nucleic acid-binding proteins"/>
    <property type="match status" value="3"/>
</dbReference>
<evidence type="ECO:0000313" key="19">
    <source>
        <dbReference type="Ensembl" id="ENSSSCP00070046861.1"/>
    </source>
</evidence>
<protein>
    <recommendedName>
        <fullName evidence="15">Meiosis-specific with OB domain-containing protein</fullName>
    </recommendedName>
</protein>
<evidence type="ECO:0000256" key="6">
    <source>
        <dbReference type="ARBA" id="ARBA00022722"/>
    </source>
</evidence>
<keyword evidence="4" id="KW-0158">Chromosome</keyword>
<dbReference type="FunFam" id="2.40.50.140:FF:000248">
    <property type="entry name" value="Meiosis specific with OB domains"/>
    <property type="match status" value="1"/>
</dbReference>
<evidence type="ECO:0000256" key="2">
    <source>
        <dbReference type="ARBA" id="ARBA00004286"/>
    </source>
</evidence>
<organism evidence="19 20">
    <name type="scientific">Sus scrofa</name>
    <name type="common">Pig</name>
    <dbReference type="NCBI Taxonomy" id="9823"/>
    <lineage>
        <taxon>Eukaryota</taxon>
        <taxon>Metazoa</taxon>
        <taxon>Chordata</taxon>
        <taxon>Craniata</taxon>
        <taxon>Vertebrata</taxon>
        <taxon>Euteleostomi</taxon>
        <taxon>Mammalia</taxon>
        <taxon>Eutheria</taxon>
        <taxon>Laurasiatheria</taxon>
        <taxon>Artiodactyla</taxon>
        <taxon>Suina</taxon>
        <taxon>Suidae</taxon>
        <taxon>Sus</taxon>
    </lineage>
</organism>
<evidence type="ECO:0000259" key="17">
    <source>
        <dbReference type="Pfam" id="PF24903"/>
    </source>
</evidence>
<keyword evidence="10" id="KW-0539">Nucleus</keyword>
<dbReference type="Ensembl" id="ENSSSCT00025027346.1">
    <property type="protein sequence ID" value="ENSSSCP00025011572.1"/>
    <property type="gene ID" value="ENSSSCG00025019889.1"/>
</dbReference>
<keyword evidence="6" id="KW-0540">Nuclease</keyword>
<dbReference type="Pfam" id="PF24903">
    <property type="entry name" value="OB_MEIOB_N"/>
    <property type="match status" value="1"/>
</dbReference>
<evidence type="ECO:0000256" key="7">
    <source>
        <dbReference type="ARBA" id="ARBA00022801"/>
    </source>
</evidence>
<dbReference type="Proteomes" id="UP000314985">
    <property type="component" value="Chromosome 3"/>
</dbReference>
<evidence type="ECO:0000256" key="3">
    <source>
        <dbReference type="ARBA" id="ARBA00004496"/>
    </source>
</evidence>
<dbReference type="GO" id="GO:0005694">
    <property type="term" value="C:chromosome"/>
    <property type="evidence" value="ECO:0007669"/>
    <property type="project" value="UniProtKB-SubCell"/>
</dbReference>
<keyword evidence="5" id="KW-0963">Cytoplasm</keyword>
<dbReference type="FunFam" id="2.40.50.140:FF:000171">
    <property type="entry name" value="meiosis-specific with OB domain-containing protein isoform X1"/>
    <property type="match status" value="1"/>
</dbReference>
<evidence type="ECO:0000256" key="9">
    <source>
        <dbReference type="ARBA" id="ARBA00023125"/>
    </source>
</evidence>
<dbReference type="Proteomes" id="UP000694727">
    <property type="component" value="Unplaced"/>
</dbReference>
<evidence type="ECO:0000256" key="10">
    <source>
        <dbReference type="ARBA" id="ARBA00023242"/>
    </source>
</evidence>
<dbReference type="PANTHER" id="PTHR21166">
    <property type="entry name" value="CELL DIVISION CONTROL PROTEIN 24 OB DOMAIN-CONTAINING PROTEIN-RELATED"/>
    <property type="match status" value="1"/>
</dbReference>
<dbReference type="GO" id="GO:0005634">
    <property type="term" value="C:nucleus"/>
    <property type="evidence" value="ECO:0007669"/>
    <property type="project" value="UniProtKB-SubCell"/>
</dbReference>
<dbReference type="Ensembl" id="ENSSSCT00070055218.1">
    <property type="protein sequence ID" value="ENSSSCP00070046861.1"/>
    <property type="gene ID" value="ENSSSCG00070027542.1"/>
</dbReference>
<evidence type="ECO:0000256" key="1">
    <source>
        <dbReference type="ARBA" id="ARBA00004123"/>
    </source>
</evidence>
<evidence type="ECO:0000313" key="20">
    <source>
        <dbReference type="Proteomes" id="UP000314985"/>
    </source>
</evidence>
<evidence type="ECO:0000256" key="11">
    <source>
        <dbReference type="ARBA" id="ARBA00023254"/>
    </source>
</evidence>
<reference evidence="19" key="2">
    <citation type="submission" date="2025-05" db="UniProtKB">
        <authorList>
            <consortium name="Ensembl"/>
        </authorList>
    </citation>
    <scope>IDENTIFICATION</scope>
</reference>
<gene>
    <name evidence="19" type="primary">MEIOB</name>
    <name evidence="18" type="synonym">HAGH</name>
</gene>
<evidence type="ECO:0000256" key="14">
    <source>
        <dbReference type="ARBA" id="ARBA00064840"/>
    </source>
</evidence>
<keyword evidence="11" id="KW-0469">Meiosis</keyword>
<sequence>MGGVGGQGAGQSQGGGGGGAGARPALTVARWASLGGGLLWLWAARSVEKQPNSGGQAGGACGLNMNPGRRLLLASAGAEAGAGRSVGGQTRRDTDRIMANSIVSKNFTALSDLHPNMANLKIIGIVIGKTDVKGFPDRKNIGSERYTFSFTIRDSAAHFVNVASWGNEDYVRALSDSFRVGACVIIENPLIQIKDLEREEKFSPATPSHCKLLLSENHSRMKVCSNYEVDTKLLSLIYLPVKESSDYYSLGDIVANGHSLDGRIINVLAAVRSVGKPKYFTTSDQRKGQRCEVKLYDETESSFAMICWDNESILLAQSWMPRETVIFASDVRISFDKFRNCMTATVISKTIITTNPDTPEANILLHFIRENKETNPLDDEIGSCLKESINLSTIDDVYTVEQLKVKALKNEGKADPFYGILYAYISALNIDDETTKVVRSKCSGCGSIVNEASSICTTCNRDSSEFKSAFLSFDMLIDLSDHTGTLHFCSLTGSVAEETLGCTVNEFLAMTDEQRTALKWQLLLERTKIYLKVSLLHRARARLRMSVLSCKLADPVEAQTCHCSVQTHSVRGLANVIWTWHFEAHPSSTTGVRTRQSKYVKFLYVTGVGRET</sequence>
<name>A0A4X1VZ00_PIG</name>
<comment type="similarity">
    <text evidence="12">Belongs to the MEIOB family.</text>
</comment>
<evidence type="ECO:0000256" key="12">
    <source>
        <dbReference type="ARBA" id="ARBA00038329"/>
    </source>
</evidence>
<dbReference type="GO" id="GO:0051321">
    <property type="term" value="P:meiotic cell cycle"/>
    <property type="evidence" value="ECO:0007669"/>
    <property type="project" value="UniProtKB-KW"/>
</dbReference>
<keyword evidence="7" id="KW-0378">Hydrolase</keyword>
<dbReference type="GO" id="GO:0005737">
    <property type="term" value="C:cytoplasm"/>
    <property type="evidence" value="ECO:0007669"/>
    <property type="project" value="UniProtKB-SubCell"/>
</dbReference>
<dbReference type="FunFam" id="2.40.50.140:FF:000239">
    <property type="entry name" value="Meiosis specific with OB domains"/>
    <property type="match status" value="1"/>
</dbReference>
<evidence type="ECO:0000256" key="15">
    <source>
        <dbReference type="ARBA" id="ARBA00073037"/>
    </source>
</evidence>
<evidence type="ECO:0000256" key="5">
    <source>
        <dbReference type="ARBA" id="ARBA00022490"/>
    </source>
</evidence>
<evidence type="ECO:0000313" key="18">
    <source>
        <dbReference type="Ensembl" id="ENSSSCP00025011572.1"/>
    </source>
</evidence>
<keyword evidence="9" id="KW-0238">DNA-binding</keyword>
<accession>A0A4X1VZ00</accession>
<dbReference type="AlphaFoldDB" id="A0A4X1VZ00"/>
<comment type="function">
    <text evidence="13">Single-stranded DNA-binding protein required for homologous recombination in meiosis I. Required for double strand breaks (DSBs) repair and crossover formation and promotion of faithful and complete synapsis. Not required for the initial loading of recombinases but required to maintain a proper number of RAD51 and DMC1 foci after the zygotene stage. May act by ensuring the stabilization of recombinases, which is required for successful homology search and meiotic recombination. Displays Single-stranded DNA 3'-5' exonuclease activity in vitro.</text>
</comment>
<comment type="subunit">
    <text evidence="14">Component of a multiprotein complex with RPA2 and SPATA22. Interacts with SPATA22. Interacts with the complex BRME1:HSF2BP:BRCA2.</text>
</comment>
<feature type="compositionally biased region" description="Gly residues" evidence="16">
    <location>
        <begin position="1"/>
        <end position="21"/>
    </location>
</feature>
<dbReference type="CDD" id="cd04475">
    <property type="entry name" value="RPA1_DBD_B"/>
    <property type="match status" value="1"/>
</dbReference>
<evidence type="ECO:0000256" key="13">
    <source>
        <dbReference type="ARBA" id="ARBA00055425"/>
    </source>
</evidence>
<proteinExistence type="inferred from homology"/>
<evidence type="ECO:0000256" key="8">
    <source>
        <dbReference type="ARBA" id="ARBA00022839"/>
    </source>
</evidence>
<evidence type="ECO:0000256" key="4">
    <source>
        <dbReference type="ARBA" id="ARBA00022454"/>
    </source>
</evidence>
<dbReference type="GO" id="GO:0003677">
    <property type="term" value="F:DNA binding"/>
    <property type="evidence" value="ECO:0007669"/>
    <property type="project" value="UniProtKB-KW"/>
</dbReference>
<dbReference type="InterPro" id="IPR052469">
    <property type="entry name" value="MEIOB"/>
</dbReference>
<keyword evidence="8" id="KW-0269">Exonuclease</keyword>
<dbReference type="Gene3D" id="2.40.50.140">
    <property type="entry name" value="Nucleic acid-binding proteins"/>
    <property type="match status" value="3"/>
</dbReference>
<dbReference type="InterPro" id="IPR012340">
    <property type="entry name" value="NA-bd_OB-fold"/>
</dbReference>
<dbReference type="GO" id="GO:0004527">
    <property type="term" value="F:exonuclease activity"/>
    <property type="evidence" value="ECO:0007669"/>
    <property type="project" value="UniProtKB-KW"/>
</dbReference>
<dbReference type="InterPro" id="IPR056880">
    <property type="entry name" value="OB_MEIOB_N"/>
</dbReference>
<evidence type="ECO:0000256" key="16">
    <source>
        <dbReference type="SAM" id="MobiDB-lite"/>
    </source>
</evidence>
<feature type="domain" description="MEIOB-like N-terminal" evidence="17">
    <location>
        <begin position="105"/>
        <end position="242"/>
    </location>
</feature>